<dbReference type="InterPro" id="IPR007197">
    <property type="entry name" value="rSAM"/>
</dbReference>
<reference evidence="8" key="1">
    <citation type="submission" date="2020-10" db="EMBL/GenBank/DDBJ databases">
        <authorList>
            <person name="Gilroy R."/>
        </authorList>
    </citation>
    <scope>NUCLEOTIDE SEQUENCE</scope>
    <source>
        <strain evidence="8">ChiGjej2B2-16831</strain>
    </source>
</reference>
<dbReference type="EMBL" id="DVNZ01000231">
    <property type="protein sequence ID" value="HIU94949.1"/>
    <property type="molecule type" value="Genomic_DNA"/>
</dbReference>
<dbReference type="InterPro" id="IPR023885">
    <property type="entry name" value="4Fe4S-binding_SPASM_dom"/>
</dbReference>
<dbReference type="SFLD" id="SFLDG01067">
    <property type="entry name" value="SPASM/twitch_domain_containing"/>
    <property type="match status" value="1"/>
</dbReference>
<dbReference type="InterPro" id="IPR047602">
    <property type="entry name" value="SPASM_CteB-like"/>
</dbReference>
<dbReference type="SFLD" id="SFLDG01386">
    <property type="entry name" value="main_SPASM_domain-containing"/>
    <property type="match status" value="1"/>
</dbReference>
<comment type="cofactor">
    <cofactor evidence="1">
        <name>[4Fe-4S] cluster</name>
        <dbReference type="ChEBI" id="CHEBI:49883"/>
    </cofactor>
</comment>
<sequence>MIHTFRFHDLNIVLDVESGALHLIDADAFAVLSALERGDDPYACAGLARGEVEEILNEFAALRDQGLIDTPEQEAPAVAGGSVIKSLCLHVAHDCNLRCKYCFAATGEFHGARMLMPASVGRAAIDFLMAHSGARRHLEVDLFGGEPLMNFGVCREIVAYGREQEARFGKRINFTMTTNCVALDDEKTDFLNREMHNIVISLDGRREVHDALRPTAAGGGSYDIILNKAKRLVSRRGDGEHYIRGTFTRNNLDFTEDVKSLLDEGFRQLSLEPVVLPDESPYSIREEHLPRVFAEYDRLADYYLQQRSGGRWFNFFHFMVDLTGGPCLRKRLSGCGAGTEYAAVSPEGDLYPCHQFVGLPEWKLGNVCGGTVDAEKQAAFAGCNVRTKPACRACWAKYYCSGGCAANAYLYNGDIHKPYELGCRMLRKRTECAIGIALTERAARKADAP</sequence>
<dbReference type="PROSITE" id="PS01305">
    <property type="entry name" value="MOAA_NIFB_PQQE"/>
    <property type="match status" value="1"/>
</dbReference>
<reference evidence="8" key="2">
    <citation type="journal article" date="2021" name="PeerJ">
        <title>Extensive microbial diversity within the chicken gut microbiome revealed by metagenomics and culture.</title>
        <authorList>
            <person name="Gilroy R."/>
            <person name="Ravi A."/>
            <person name="Getino M."/>
            <person name="Pursley I."/>
            <person name="Horton D.L."/>
            <person name="Alikhan N.F."/>
            <person name="Baker D."/>
            <person name="Gharbi K."/>
            <person name="Hall N."/>
            <person name="Watson M."/>
            <person name="Adriaenssens E.M."/>
            <person name="Foster-Nyarko E."/>
            <person name="Jarju S."/>
            <person name="Secka A."/>
            <person name="Antonio M."/>
            <person name="Oren A."/>
            <person name="Chaudhuri R.R."/>
            <person name="La Ragione R."/>
            <person name="Hildebrand F."/>
            <person name="Pallen M.J."/>
        </authorList>
    </citation>
    <scope>NUCLEOTIDE SEQUENCE</scope>
    <source>
        <strain evidence="8">ChiGjej2B2-16831</strain>
    </source>
</reference>
<dbReference type="PANTHER" id="PTHR43273:SF8">
    <property type="entry name" value="RADICAL SAM DOMAIN PROTEIN"/>
    <property type="match status" value="1"/>
</dbReference>
<accession>A0A9D1N4F9</accession>
<dbReference type="AlphaFoldDB" id="A0A9D1N4F9"/>
<proteinExistence type="predicted"/>
<dbReference type="InterPro" id="IPR013785">
    <property type="entry name" value="Aldolase_TIM"/>
</dbReference>
<keyword evidence="6" id="KW-0411">Iron-sulfur</keyword>
<keyword evidence="4" id="KW-0479">Metal-binding</keyword>
<keyword evidence="3" id="KW-0949">S-adenosyl-L-methionine</keyword>
<dbReference type="CDD" id="cd21124">
    <property type="entry name" value="SPASM_CteB-like"/>
    <property type="match status" value="1"/>
</dbReference>
<dbReference type="SFLD" id="SFLDS00029">
    <property type="entry name" value="Radical_SAM"/>
    <property type="match status" value="1"/>
</dbReference>
<dbReference type="SUPFAM" id="SSF102114">
    <property type="entry name" value="Radical SAM enzymes"/>
    <property type="match status" value="1"/>
</dbReference>
<organism evidence="8 9">
    <name type="scientific">Candidatus Aphodomorpha intestinavium</name>
    <dbReference type="NCBI Taxonomy" id="2840672"/>
    <lineage>
        <taxon>Bacteria</taxon>
        <taxon>Bacillati</taxon>
        <taxon>Bacillota</taxon>
        <taxon>Clostridia</taxon>
        <taxon>Eubacteriales</taxon>
        <taxon>Candidatus Aphodomorpha</taxon>
    </lineage>
</organism>
<dbReference type="NCBIfam" id="TIGR04085">
    <property type="entry name" value="rSAM_more_4Fe4S"/>
    <property type="match status" value="1"/>
</dbReference>
<dbReference type="InterPro" id="IPR023867">
    <property type="entry name" value="Sulphatase_maturase_rSAM"/>
</dbReference>
<evidence type="ECO:0000256" key="1">
    <source>
        <dbReference type="ARBA" id="ARBA00001966"/>
    </source>
</evidence>
<dbReference type="InterPro" id="IPR024025">
    <property type="entry name" value="SCIFF_rSAM_maturase"/>
</dbReference>
<dbReference type="Proteomes" id="UP000824128">
    <property type="component" value="Unassembled WGS sequence"/>
</dbReference>
<dbReference type="InterPro" id="IPR000385">
    <property type="entry name" value="MoaA_NifB_PqqE_Fe-S-bd_CS"/>
</dbReference>
<dbReference type="GO" id="GO:0046872">
    <property type="term" value="F:metal ion binding"/>
    <property type="evidence" value="ECO:0007669"/>
    <property type="project" value="UniProtKB-KW"/>
</dbReference>
<dbReference type="CDD" id="cd01335">
    <property type="entry name" value="Radical_SAM"/>
    <property type="match status" value="1"/>
</dbReference>
<dbReference type="GO" id="GO:0051539">
    <property type="term" value="F:4 iron, 4 sulfur cluster binding"/>
    <property type="evidence" value="ECO:0007669"/>
    <property type="project" value="UniProtKB-KW"/>
</dbReference>
<evidence type="ECO:0000313" key="8">
    <source>
        <dbReference type="EMBL" id="HIU94949.1"/>
    </source>
</evidence>
<dbReference type="PANTHER" id="PTHR43273">
    <property type="entry name" value="ANAEROBIC SULFATASE-MATURATING ENZYME HOMOLOG ASLB-RELATED"/>
    <property type="match status" value="1"/>
</dbReference>
<feature type="domain" description="Radical SAM core" evidence="7">
    <location>
        <begin position="81"/>
        <end position="314"/>
    </location>
</feature>
<dbReference type="InterPro" id="IPR058240">
    <property type="entry name" value="rSAM_sf"/>
</dbReference>
<dbReference type="PROSITE" id="PS51918">
    <property type="entry name" value="RADICAL_SAM"/>
    <property type="match status" value="1"/>
</dbReference>
<gene>
    <name evidence="8" type="primary">scfB</name>
    <name evidence="8" type="ORF">IAD24_07330</name>
</gene>
<evidence type="ECO:0000256" key="3">
    <source>
        <dbReference type="ARBA" id="ARBA00022691"/>
    </source>
</evidence>
<keyword evidence="2" id="KW-0004">4Fe-4S</keyword>
<keyword evidence="5" id="KW-0408">Iron</keyword>
<dbReference type="GO" id="GO:0016491">
    <property type="term" value="F:oxidoreductase activity"/>
    <property type="evidence" value="ECO:0007669"/>
    <property type="project" value="InterPro"/>
</dbReference>
<evidence type="ECO:0000256" key="2">
    <source>
        <dbReference type="ARBA" id="ARBA00022485"/>
    </source>
</evidence>
<evidence type="ECO:0000259" key="7">
    <source>
        <dbReference type="PROSITE" id="PS51918"/>
    </source>
</evidence>
<comment type="caution">
    <text evidence="8">The sequence shown here is derived from an EMBL/GenBank/DDBJ whole genome shotgun (WGS) entry which is preliminary data.</text>
</comment>
<evidence type="ECO:0000256" key="4">
    <source>
        <dbReference type="ARBA" id="ARBA00022723"/>
    </source>
</evidence>
<protein>
    <submittedName>
        <fullName evidence="8">Thioether cross-link-forming SCIFF peptide maturase</fullName>
    </submittedName>
</protein>
<evidence type="ECO:0000256" key="5">
    <source>
        <dbReference type="ARBA" id="ARBA00023004"/>
    </source>
</evidence>
<dbReference type="SFLD" id="SFLDG01384">
    <property type="entry name" value="thioether_bond_formation_requi"/>
    <property type="match status" value="1"/>
</dbReference>
<name>A0A9D1N4F9_9FIRM</name>
<evidence type="ECO:0000313" key="9">
    <source>
        <dbReference type="Proteomes" id="UP000824128"/>
    </source>
</evidence>
<dbReference type="NCBIfam" id="TIGR03974">
    <property type="entry name" value="rSAM_six_Cys"/>
    <property type="match status" value="1"/>
</dbReference>
<evidence type="ECO:0000256" key="6">
    <source>
        <dbReference type="ARBA" id="ARBA00023014"/>
    </source>
</evidence>
<dbReference type="Pfam" id="PF13353">
    <property type="entry name" value="Fer4_12"/>
    <property type="match status" value="1"/>
</dbReference>
<dbReference type="Gene3D" id="3.20.20.70">
    <property type="entry name" value="Aldolase class I"/>
    <property type="match status" value="1"/>
</dbReference>